<name>A0A0G1WQE2_9BACT</name>
<accession>A0A0G1WQE2</accession>
<evidence type="ECO:0000313" key="2">
    <source>
        <dbReference type="Proteomes" id="UP000034201"/>
    </source>
</evidence>
<protein>
    <submittedName>
        <fullName evidence="1">Uncharacterized protein</fullName>
    </submittedName>
</protein>
<dbReference type="PROSITE" id="PS52050">
    <property type="entry name" value="WYL"/>
    <property type="match status" value="1"/>
</dbReference>
<organism evidence="1 2">
    <name type="scientific">Candidatus Adlerbacteria bacterium GW2011_GWC1_50_9</name>
    <dbReference type="NCBI Taxonomy" id="1618608"/>
    <lineage>
        <taxon>Bacteria</taxon>
        <taxon>Candidatus Adleribacteriota</taxon>
    </lineage>
</organism>
<dbReference type="Proteomes" id="UP000034201">
    <property type="component" value="Unassembled WGS sequence"/>
</dbReference>
<gene>
    <name evidence="1" type="ORF">UY61_C0023G0009</name>
</gene>
<sequence length="134" mass="15320">MGGGAGAGPFPKHEDLWDDYDESMHEIVTILAAAIKNQKPVEFEYIQEDKPLGKRIGNPYAVFEGTRQDGTEKVYAHIVQTAGVSDTIKLFPQWRMFFVDRISNIRVLEDQPTFTIDEKYNPNWEPYSRAIAKI</sequence>
<proteinExistence type="predicted"/>
<comment type="caution">
    <text evidence="1">The sequence shown here is derived from an EMBL/GenBank/DDBJ whole genome shotgun (WGS) entry which is preliminary data.</text>
</comment>
<dbReference type="EMBL" id="LCQQ01000023">
    <property type="protein sequence ID" value="KKW20765.1"/>
    <property type="molecule type" value="Genomic_DNA"/>
</dbReference>
<evidence type="ECO:0000313" key="1">
    <source>
        <dbReference type="EMBL" id="KKW20765.1"/>
    </source>
</evidence>
<reference evidence="1 2" key="1">
    <citation type="journal article" date="2015" name="Nature">
        <title>rRNA introns, odd ribosomes, and small enigmatic genomes across a large radiation of phyla.</title>
        <authorList>
            <person name="Brown C.T."/>
            <person name="Hug L.A."/>
            <person name="Thomas B.C."/>
            <person name="Sharon I."/>
            <person name="Castelle C.J."/>
            <person name="Singh A."/>
            <person name="Wilkins M.J."/>
            <person name="Williams K.H."/>
            <person name="Banfield J.F."/>
        </authorList>
    </citation>
    <scope>NUCLEOTIDE SEQUENCE [LARGE SCALE GENOMIC DNA]</scope>
</reference>
<dbReference type="AlphaFoldDB" id="A0A0G1WQE2"/>